<dbReference type="InterPro" id="IPR036188">
    <property type="entry name" value="FAD/NAD-bd_sf"/>
</dbReference>
<sequence length="34" mass="3402">MATWDVVIVGGGSAGLSAALMLGRSRRSVLVVDG</sequence>
<dbReference type="GO" id="GO:0016491">
    <property type="term" value="F:oxidoreductase activity"/>
    <property type="evidence" value="ECO:0007669"/>
    <property type="project" value="InterPro"/>
</dbReference>
<evidence type="ECO:0000313" key="3">
    <source>
        <dbReference type="EMBL" id="RXZ41696.1"/>
    </source>
</evidence>
<protein>
    <submittedName>
        <fullName evidence="3">FAD-dependent oxidoreductase</fullName>
    </submittedName>
</protein>
<comment type="caution">
    <text evidence="3">The sequence shown here is derived from an EMBL/GenBank/DDBJ whole genome shotgun (WGS) entry which is preliminary data.</text>
</comment>
<evidence type="ECO:0000259" key="2">
    <source>
        <dbReference type="Pfam" id="PF07992"/>
    </source>
</evidence>
<feature type="domain" description="FAD/NAD(P)-binding" evidence="2">
    <location>
        <begin position="5"/>
        <end position="32"/>
    </location>
</feature>
<reference evidence="3 4" key="1">
    <citation type="submission" date="2019-01" db="EMBL/GenBank/DDBJ databases">
        <authorList>
            <person name="Li J."/>
        </authorList>
    </citation>
    <scope>NUCLEOTIDE SEQUENCE [LARGE SCALE GENOMIC DNA]</scope>
    <source>
        <strain evidence="3 4">CGMCC 4.7180</strain>
    </source>
</reference>
<accession>A0A4Q2J884</accession>
<evidence type="ECO:0000313" key="4">
    <source>
        <dbReference type="Proteomes" id="UP000292881"/>
    </source>
</evidence>
<feature type="transmembrane region" description="Helical" evidence="1">
    <location>
        <begin position="6"/>
        <end position="23"/>
    </location>
</feature>
<evidence type="ECO:0000256" key="1">
    <source>
        <dbReference type="SAM" id="Phobius"/>
    </source>
</evidence>
<keyword evidence="1" id="KW-0812">Transmembrane</keyword>
<dbReference type="AlphaFoldDB" id="A0A4Q2J884"/>
<dbReference type="EMBL" id="SDPL01000510">
    <property type="protein sequence ID" value="RXZ41696.1"/>
    <property type="molecule type" value="Genomic_DNA"/>
</dbReference>
<gene>
    <name evidence="3" type="ORF">ESO86_16260</name>
</gene>
<proteinExistence type="predicted"/>
<keyword evidence="1" id="KW-1133">Transmembrane helix</keyword>
<dbReference type="SUPFAM" id="SSF51905">
    <property type="entry name" value="FAD/NAD(P)-binding domain"/>
    <property type="match status" value="1"/>
</dbReference>
<organism evidence="3 4">
    <name type="scientific">Agromyces binzhouensis</name>
    <dbReference type="NCBI Taxonomy" id="1817495"/>
    <lineage>
        <taxon>Bacteria</taxon>
        <taxon>Bacillati</taxon>
        <taxon>Actinomycetota</taxon>
        <taxon>Actinomycetes</taxon>
        <taxon>Micrococcales</taxon>
        <taxon>Microbacteriaceae</taxon>
        <taxon>Agromyces</taxon>
    </lineage>
</organism>
<name>A0A4Q2J884_9MICO</name>
<dbReference type="InterPro" id="IPR023753">
    <property type="entry name" value="FAD/NAD-binding_dom"/>
</dbReference>
<dbReference type="Gene3D" id="3.50.50.60">
    <property type="entry name" value="FAD/NAD(P)-binding domain"/>
    <property type="match status" value="1"/>
</dbReference>
<dbReference type="Proteomes" id="UP000292881">
    <property type="component" value="Unassembled WGS sequence"/>
</dbReference>
<feature type="non-terminal residue" evidence="3">
    <location>
        <position position="34"/>
    </location>
</feature>
<keyword evidence="1" id="KW-0472">Membrane</keyword>
<dbReference type="Pfam" id="PF07992">
    <property type="entry name" value="Pyr_redox_2"/>
    <property type="match status" value="1"/>
</dbReference>
<keyword evidence="4" id="KW-1185">Reference proteome</keyword>